<protein>
    <submittedName>
        <fullName evidence="2">Uncharacterized protein</fullName>
    </submittedName>
</protein>
<feature type="region of interest" description="Disordered" evidence="1">
    <location>
        <begin position="257"/>
        <end position="278"/>
    </location>
</feature>
<evidence type="ECO:0000313" key="3">
    <source>
        <dbReference type="Proteomes" id="UP000078512"/>
    </source>
</evidence>
<sequence length="535" mass="59870">MHSHLSIRNLLSKVRQIVTTFVCNFKPTAAWSTITTPRHRGGLGVIDPAVQFQAFQLKHLRNAVSSTVSWGKDIALDIIQWRTRSMHRLAFVVAPGDIPYRSMLAGFPSLQRMVAAATKLPSLKTSITQASPPDSSTFAASPVEWWFPPADNTTPPLTTRIGDLFLLTANENNKYRVSNKPELPSKLRQEQDSLVSQLVQAKTRNMSQAYLTVIQDPPAGLVGDQIQQRVQSIVLYGEGKSTVTFGSAATKQLRHFLSSPPSTASAPPPTESTSRSEEGSVTQWRKFWRTKIPHRARTIWWRYKRDILPCGTLRAHRWNQDPKCEMRGCREQSADKNHYIFQCSAKYLAWQSILKEYTDKPLWSDEDLHSLLSFKPPKFSIKPEYNISAPQLLACSDDDLKRDISTQLGVQYLSESTPAQSEMKCNRGVVWGVNNHAKPVNVHFLVDTGTPVTYICRKALRGLGAAESDIEKDGFTWAMSVNGVNLKVAMSPLDKHFPDINLLGSDFLVTARCILTVNYVAKTCVVELGARHAPQ</sequence>
<dbReference type="PROSITE" id="PS00141">
    <property type="entry name" value="ASP_PROTEASE"/>
    <property type="match status" value="1"/>
</dbReference>
<dbReference type="Proteomes" id="UP000078512">
    <property type="component" value="Unassembled WGS sequence"/>
</dbReference>
<evidence type="ECO:0000256" key="1">
    <source>
        <dbReference type="SAM" id="MobiDB-lite"/>
    </source>
</evidence>
<accession>A0A197JDD9</accession>
<dbReference type="GO" id="GO:0006508">
    <property type="term" value="P:proteolysis"/>
    <property type="evidence" value="ECO:0007669"/>
    <property type="project" value="InterPro"/>
</dbReference>
<proteinExistence type="predicted"/>
<dbReference type="STRING" id="1314771.A0A197JDD9"/>
<dbReference type="AlphaFoldDB" id="A0A197JDD9"/>
<reference evidence="2 3" key="1">
    <citation type="submission" date="2016-05" db="EMBL/GenBank/DDBJ databases">
        <title>Genome sequencing reveals origins of a unique bacterial endosymbiosis in the earliest lineages of terrestrial Fungi.</title>
        <authorList>
            <consortium name="DOE Joint Genome Institute"/>
            <person name="Uehling J."/>
            <person name="Gryganskyi A."/>
            <person name="Hameed K."/>
            <person name="Tschaplinski T."/>
            <person name="Misztal P."/>
            <person name="Wu S."/>
            <person name="Desiro A."/>
            <person name="Vande Pol N."/>
            <person name="Du Z.-Y."/>
            <person name="Zienkiewicz A."/>
            <person name="Zienkiewicz K."/>
            <person name="Morin E."/>
            <person name="Tisserant E."/>
            <person name="Splivallo R."/>
            <person name="Hainaut M."/>
            <person name="Henrissat B."/>
            <person name="Ohm R."/>
            <person name="Kuo A."/>
            <person name="Yan J."/>
            <person name="Lipzen A."/>
            <person name="Nolan M."/>
            <person name="Labutti K."/>
            <person name="Barry K."/>
            <person name="Goldstein A."/>
            <person name="Labbe J."/>
            <person name="Schadt C."/>
            <person name="Tuskan G."/>
            <person name="Grigoriev I."/>
            <person name="Martin F."/>
            <person name="Vilgalys R."/>
            <person name="Bonito G."/>
        </authorList>
    </citation>
    <scope>NUCLEOTIDE SEQUENCE [LARGE SCALE GENOMIC DNA]</scope>
    <source>
        <strain evidence="2 3">AG-77</strain>
    </source>
</reference>
<dbReference type="OrthoDB" id="422081at2759"/>
<name>A0A197JDD9_9FUNG</name>
<dbReference type="EMBL" id="KV442132">
    <property type="protein sequence ID" value="OAQ23033.1"/>
    <property type="molecule type" value="Genomic_DNA"/>
</dbReference>
<dbReference type="InterPro" id="IPR001969">
    <property type="entry name" value="Aspartic_peptidase_AS"/>
</dbReference>
<evidence type="ECO:0000313" key="2">
    <source>
        <dbReference type="EMBL" id="OAQ23033.1"/>
    </source>
</evidence>
<organism evidence="2 3">
    <name type="scientific">Linnemannia elongata AG-77</name>
    <dbReference type="NCBI Taxonomy" id="1314771"/>
    <lineage>
        <taxon>Eukaryota</taxon>
        <taxon>Fungi</taxon>
        <taxon>Fungi incertae sedis</taxon>
        <taxon>Mucoromycota</taxon>
        <taxon>Mortierellomycotina</taxon>
        <taxon>Mortierellomycetes</taxon>
        <taxon>Mortierellales</taxon>
        <taxon>Mortierellaceae</taxon>
        <taxon>Linnemannia</taxon>
    </lineage>
</organism>
<dbReference type="GO" id="GO:0004190">
    <property type="term" value="F:aspartic-type endopeptidase activity"/>
    <property type="evidence" value="ECO:0007669"/>
    <property type="project" value="InterPro"/>
</dbReference>
<keyword evidence="3" id="KW-1185">Reference proteome</keyword>
<gene>
    <name evidence="2" type="ORF">K457DRAFT_36828</name>
</gene>